<feature type="chain" id="PRO_5047125356" evidence="1">
    <location>
        <begin position="19"/>
        <end position="471"/>
    </location>
</feature>
<dbReference type="Proteomes" id="UP001151760">
    <property type="component" value="Unassembled WGS sequence"/>
</dbReference>
<reference evidence="2" key="2">
    <citation type="submission" date="2022-01" db="EMBL/GenBank/DDBJ databases">
        <authorList>
            <person name="Yamashiro T."/>
            <person name="Shiraishi A."/>
            <person name="Satake H."/>
            <person name="Nakayama K."/>
        </authorList>
    </citation>
    <scope>NUCLEOTIDE SEQUENCE</scope>
</reference>
<name>A0ABQ5GEK6_9ASTR</name>
<sequence length="471" mass="52669">MALLESWLAPIVVASALAIRAKLAEMIYSLRLENLKVRAMLDIKRDRCTLLVVNSPSENHRDVCIRFINGEELMNVTEVYCREFEIQKIDNRVNLQSLQDAVRIANNLMDQKLKGYAVRNTCETGNNGEKNMKVLALCNTVYASYVRALALKDVGSAQGITGVICPRLRPTTWTKARRSAAQAGMSICMRRKTSHPYALDVSSAIERDGGLQNTNPVFMGPEVYGGKASTISGQGYGEGKQDQRRAVIEELRRPGLSKVFPKILGLPPHDTSNSKLTSPGAAPVGAPYGVRRREMRTVTNTEFRKGIFRRLTMRIDTTSGIDDLFCLLQGLAVTNDDLSKDSQDYQVYDKDSAQCCAQKEKVIVMLSAAKNQLRRTNEPDWNWRVGVRFKDVEASFYGTKGRIPGDRETNAEEVPSSVRYHVSASQATSYVLRTKPFYGERMSHRKSVASDPARWLSVGFDLDSMWSLCDM</sequence>
<keyword evidence="3" id="KW-1185">Reference proteome</keyword>
<reference evidence="2" key="1">
    <citation type="journal article" date="2022" name="Int. J. Mol. Sci.">
        <title>Draft Genome of Tanacetum Coccineum: Genomic Comparison of Closely Related Tanacetum-Family Plants.</title>
        <authorList>
            <person name="Yamashiro T."/>
            <person name="Shiraishi A."/>
            <person name="Nakayama K."/>
            <person name="Satake H."/>
        </authorList>
    </citation>
    <scope>NUCLEOTIDE SEQUENCE</scope>
</reference>
<gene>
    <name evidence="2" type="ORF">Tco_1032921</name>
</gene>
<accession>A0ABQ5GEK6</accession>
<protein>
    <submittedName>
        <fullName evidence="2">Uncharacterized protein</fullName>
    </submittedName>
</protein>
<organism evidence="2 3">
    <name type="scientific">Tanacetum coccineum</name>
    <dbReference type="NCBI Taxonomy" id="301880"/>
    <lineage>
        <taxon>Eukaryota</taxon>
        <taxon>Viridiplantae</taxon>
        <taxon>Streptophyta</taxon>
        <taxon>Embryophyta</taxon>
        <taxon>Tracheophyta</taxon>
        <taxon>Spermatophyta</taxon>
        <taxon>Magnoliopsida</taxon>
        <taxon>eudicotyledons</taxon>
        <taxon>Gunneridae</taxon>
        <taxon>Pentapetalae</taxon>
        <taxon>asterids</taxon>
        <taxon>campanulids</taxon>
        <taxon>Asterales</taxon>
        <taxon>Asteraceae</taxon>
        <taxon>Asteroideae</taxon>
        <taxon>Anthemideae</taxon>
        <taxon>Anthemidinae</taxon>
        <taxon>Tanacetum</taxon>
    </lineage>
</organism>
<evidence type="ECO:0000256" key="1">
    <source>
        <dbReference type="SAM" id="SignalP"/>
    </source>
</evidence>
<proteinExistence type="predicted"/>
<evidence type="ECO:0000313" key="3">
    <source>
        <dbReference type="Proteomes" id="UP001151760"/>
    </source>
</evidence>
<comment type="caution">
    <text evidence="2">The sequence shown here is derived from an EMBL/GenBank/DDBJ whole genome shotgun (WGS) entry which is preliminary data.</text>
</comment>
<keyword evidence="1" id="KW-0732">Signal</keyword>
<feature type="signal peptide" evidence="1">
    <location>
        <begin position="1"/>
        <end position="18"/>
    </location>
</feature>
<evidence type="ECO:0000313" key="2">
    <source>
        <dbReference type="EMBL" id="GJT73635.1"/>
    </source>
</evidence>
<dbReference type="EMBL" id="BQNB010018368">
    <property type="protein sequence ID" value="GJT73635.1"/>
    <property type="molecule type" value="Genomic_DNA"/>
</dbReference>